<gene>
    <name evidence="3" type="ORF">PV06_02022</name>
</gene>
<dbReference type="GeneID" id="27354096"/>
<feature type="transmembrane region" description="Helical" evidence="1">
    <location>
        <begin position="135"/>
        <end position="154"/>
    </location>
</feature>
<proteinExistence type="predicted"/>
<evidence type="ECO:0000256" key="2">
    <source>
        <dbReference type="SAM" id="SignalP"/>
    </source>
</evidence>
<dbReference type="Proteomes" id="UP000053342">
    <property type="component" value="Unassembled WGS sequence"/>
</dbReference>
<evidence type="ECO:0000313" key="4">
    <source>
        <dbReference type="Proteomes" id="UP000053342"/>
    </source>
</evidence>
<evidence type="ECO:0000256" key="1">
    <source>
        <dbReference type="SAM" id="Phobius"/>
    </source>
</evidence>
<dbReference type="VEuPathDB" id="FungiDB:PV06_02022"/>
<feature type="chain" id="PRO_5002254152" description="ML-like domain-containing protein" evidence="2">
    <location>
        <begin position="24"/>
        <end position="155"/>
    </location>
</feature>
<evidence type="ECO:0008006" key="5">
    <source>
        <dbReference type="Google" id="ProtNLM"/>
    </source>
</evidence>
<keyword evidence="1" id="KW-0812">Transmembrane</keyword>
<dbReference type="EMBL" id="KN847333">
    <property type="protein sequence ID" value="KIW46346.1"/>
    <property type="molecule type" value="Genomic_DNA"/>
</dbReference>
<evidence type="ECO:0000313" key="3">
    <source>
        <dbReference type="EMBL" id="KIW46346.1"/>
    </source>
</evidence>
<keyword evidence="1" id="KW-0472">Membrane</keyword>
<keyword evidence="4" id="KW-1185">Reference proteome</keyword>
<reference evidence="3 4" key="1">
    <citation type="submission" date="2015-01" db="EMBL/GenBank/DDBJ databases">
        <title>The Genome Sequence of Exophiala oligosperma CBS72588.</title>
        <authorList>
            <consortium name="The Broad Institute Genomics Platform"/>
            <person name="Cuomo C."/>
            <person name="de Hoog S."/>
            <person name="Gorbushina A."/>
            <person name="Stielow B."/>
            <person name="Teixiera M."/>
            <person name="Abouelleil A."/>
            <person name="Chapman S.B."/>
            <person name="Priest M."/>
            <person name="Young S.K."/>
            <person name="Wortman J."/>
            <person name="Nusbaum C."/>
            <person name="Birren B."/>
        </authorList>
    </citation>
    <scope>NUCLEOTIDE SEQUENCE [LARGE SCALE GENOMIC DNA]</scope>
    <source>
        <strain evidence="3 4">CBS 72588</strain>
    </source>
</reference>
<protein>
    <recommendedName>
        <fullName evidence="5">ML-like domain-containing protein</fullName>
    </recommendedName>
</protein>
<dbReference type="HOGENOM" id="CLU_139877_0_0_1"/>
<accession>A0A0D2B2D2</accession>
<dbReference type="OrthoDB" id="3438213at2759"/>
<feature type="signal peptide" evidence="2">
    <location>
        <begin position="1"/>
        <end position="23"/>
    </location>
</feature>
<organism evidence="3 4">
    <name type="scientific">Exophiala oligosperma</name>
    <dbReference type="NCBI Taxonomy" id="215243"/>
    <lineage>
        <taxon>Eukaryota</taxon>
        <taxon>Fungi</taxon>
        <taxon>Dikarya</taxon>
        <taxon>Ascomycota</taxon>
        <taxon>Pezizomycotina</taxon>
        <taxon>Eurotiomycetes</taxon>
        <taxon>Chaetothyriomycetidae</taxon>
        <taxon>Chaetothyriales</taxon>
        <taxon>Herpotrichiellaceae</taxon>
        <taxon>Exophiala</taxon>
    </lineage>
</organism>
<keyword evidence="2" id="KW-0732">Signal</keyword>
<dbReference type="AlphaFoldDB" id="A0A0D2B2D2"/>
<keyword evidence="1" id="KW-1133">Transmembrane helix</keyword>
<dbReference type="RefSeq" id="XP_016266562.1">
    <property type="nucleotide sequence ID" value="XM_016402665.1"/>
</dbReference>
<sequence length="155" mass="15991">MKSTTQSSSFLVLLVSFISLTTALSLPLHLLDARQSSSLSSSPDCESYSRIANFSVVGTNATYRAAYLAASPQGSDPARAPLDQAMLKLPGLQFNATLNRECGNLTTVAFDGAESNFTSGIVLQFKVNAAASAKAGATCVAVVAAMLALIIGGLL</sequence>
<name>A0A0D2B2D2_9EURO</name>